<feature type="transmembrane region" description="Helical" evidence="5">
    <location>
        <begin position="66"/>
        <end position="85"/>
    </location>
</feature>
<feature type="transmembrane region" description="Helical" evidence="5">
    <location>
        <begin position="97"/>
        <end position="116"/>
    </location>
</feature>
<feature type="domain" description="O-antigen ligase-related" evidence="6">
    <location>
        <begin position="381"/>
        <end position="561"/>
    </location>
</feature>
<evidence type="ECO:0000313" key="8">
    <source>
        <dbReference type="Proteomes" id="UP000275925"/>
    </source>
</evidence>
<feature type="transmembrane region" description="Helical" evidence="5">
    <location>
        <begin position="203"/>
        <end position="222"/>
    </location>
</feature>
<feature type="transmembrane region" description="Helical" evidence="5">
    <location>
        <begin position="36"/>
        <end position="60"/>
    </location>
</feature>
<feature type="transmembrane region" description="Helical" evidence="5">
    <location>
        <begin position="128"/>
        <end position="148"/>
    </location>
</feature>
<evidence type="ECO:0000313" key="7">
    <source>
        <dbReference type="EMBL" id="GBR75901.1"/>
    </source>
</evidence>
<accession>A0A388TFS1</accession>
<dbReference type="Pfam" id="PF04932">
    <property type="entry name" value="Wzy_C"/>
    <property type="match status" value="1"/>
</dbReference>
<dbReference type="AlphaFoldDB" id="A0A388TFS1"/>
<feature type="transmembrane region" description="Helical" evidence="5">
    <location>
        <begin position="614"/>
        <end position="632"/>
    </location>
</feature>
<organism evidence="7 8">
    <name type="scientific">Candidatus Termititenax persephonae</name>
    <dbReference type="NCBI Taxonomy" id="2218525"/>
    <lineage>
        <taxon>Bacteria</taxon>
        <taxon>Bacillati</taxon>
        <taxon>Candidatus Margulisiibacteriota</taxon>
        <taxon>Candidatus Termititenacia</taxon>
        <taxon>Candidatus Termititenacales</taxon>
        <taxon>Candidatus Termititenacaceae</taxon>
        <taxon>Candidatus Termititenax</taxon>
    </lineage>
</organism>
<gene>
    <name evidence="7" type="ORF">NO2_0529</name>
</gene>
<keyword evidence="2 5" id="KW-0812">Transmembrane</keyword>
<dbReference type="EMBL" id="BGZO01000010">
    <property type="protein sequence ID" value="GBR75901.1"/>
    <property type="molecule type" value="Genomic_DNA"/>
</dbReference>
<dbReference type="PANTHER" id="PTHR37422">
    <property type="entry name" value="TEICHURONIC ACID BIOSYNTHESIS PROTEIN TUAE"/>
    <property type="match status" value="1"/>
</dbReference>
<evidence type="ECO:0000256" key="1">
    <source>
        <dbReference type="ARBA" id="ARBA00004141"/>
    </source>
</evidence>
<name>A0A388TFS1_9BACT</name>
<reference evidence="7 8" key="1">
    <citation type="journal article" date="2019" name="ISME J.">
        <title>Genome analyses of uncultured TG2/ZB3 bacteria in 'Margulisbacteria' specifically attached to ectosymbiotic spirochetes of protists in the termite gut.</title>
        <authorList>
            <person name="Utami Y.D."/>
            <person name="Kuwahara H."/>
            <person name="Igai K."/>
            <person name="Murakami T."/>
            <person name="Sugaya K."/>
            <person name="Morikawa T."/>
            <person name="Nagura Y."/>
            <person name="Yuki M."/>
            <person name="Deevong P."/>
            <person name="Inoue T."/>
            <person name="Kihara K."/>
            <person name="Lo N."/>
            <person name="Yamada A."/>
            <person name="Ohkuma M."/>
            <person name="Hongoh Y."/>
        </authorList>
    </citation>
    <scope>NUCLEOTIDE SEQUENCE [LARGE SCALE GENOMIC DNA]</scope>
    <source>
        <strain evidence="7">NkOx7-02</strain>
    </source>
</reference>
<comment type="caution">
    <text evidence="7">The sequence shown here is derived from an EMBL/GenBank/DDBJ whole genome shotgun (WGS) entry which is preliminary data.</text>
</comment>
<keyword evidence="7" id="KW-0436">Ligase</keyword>
<evidence type="ECO:0000256" key="3">
    <source>
        <dbReference type="ARBA" id="ARBA00022989"/>
    </source>
</evidence>
<feature type="transmembrane region" description="Helical" evidence="5">
    <location>
        <begin position="6"/>
        <end position="24"/>
    </location>
</feature>
<feature type="transmembrane region" description="Helical" evidence="5">
    <location>
        <begin position="250"/>
        <end position="269"/>
    </location>
</feature>
<evidence type="ECO:0000256" key="4">
    <source>
        <dbReference type="ARBA" id="ARBA00023136"/>
    </source>
</evidence>
<feature type="transmembrane region" description="Helical" evidence="5">
    <location>
        <begin position="155"/>
        <end position="175"/>
    </location>
</feature>
<feature type="transmembrane region" description="Helical" evidence="5">
    <location>
        <begin position="409"/>
        <end position="430"/>
    </location>
</feature>
<dbReference type="InterPro" id="IPR051533">
    <property type="entry name" value="WaaL-like"/>
</dbReference>
<evidence type="ECO:0000256" key="5">
    <source>
        <dbReference type="SAM" id="Phobius"/>
    </source>
</evidence>
<dbReference type="GO" id="GO:0016020">
    <property type="term" value="C:membrane"/>
    <property type="evidence" value="ECO:0007669"/>
    <property type="project" value="UniProtKB-SubCell"/>
</dbReference>
<proteinExistence type="predicted"/>
<evidence type="ECO:0000259" key="6">
    <source>
        <dbReference type="Pfam" id="PF04932"/>
    </source>
</evidence>
<dbReference type="GO" id="GO:0016874">
    <property type="term" value="F:ligase activity"/>
    <property type="evidence" value="ECO:0007669"/>
    <property type="project" value="UniProtKB-KW"/>
</dbReference>
<dbReference type="PANTHER" id="PTHR37422:SF23">
    <property type="entry name" value="TEICHURONIC ACID BIOSYNTHESIS PROTEIN TUAE"/>
    <property type="match status" value="1"/>
</dbReference>
<feature type="transmembrane region" description="Helical" evidence="5">
    <location>
        <begin position="586"/>
        <end position="608"/>
    </location>
</feature>
<protein>
    <submittedName>
        <fullName evidence="7">O-Antigen ligase</fullName>
    </submittedName>
</protein>
<dbReference type="Proteomes" id="UP000275925">
    <property type="component" value="Unassembled WGS sequence"/>
</dbReference>
<feature type="transmembrane region" description="Helical" evidence="5">
    <location>
        <begin position="379"/>
        <end position="397"/>
    </location>
</feature>
<comment type="subcellular location">
    <subcellularLocation>
        <location evidence="1">Membrane</location>
        <topology evidence="1">Multi-pass membrane protein</topology>
    </subcellularLocation>
</comment>
<feature type="transmembrane region" description="Helical" evidence="5">
    <location>
        <begin position="331"/>
        <end position="348"/>
    </location>
</feature>
<evidence type="ECO:0000256" key="2">
    <source>
        <dbReference type="ARBA" id="ARBA00022692"/>
    </source>
</evidence>
<feature type="transmembrane region" description="Helical" evidence="5">
    <location>
        <begin position="306"/>
        <end position="325"/>
    </location>
</feature>
<keyword evidence="8" id="KW-1185">Reference proteome</keyword>
<dbReference type="InterPro" id="IPR007016">
    <property type="entry name" value="O-antigen_ligase-rel_domated"/>
</dbReference>
<keyword evidence="3 5" id="KW-1133">Transmembrane helix</keyword>
<keyword evidence="4 5" id="KW-0472">Membrane</keyword>
<feature type="transmembrane region" description="Helical" evidence="5">
    <location>
        <begin position="275"/>
        <end position="294"/>
    </location>
</feature>
<sequence length="642" mass="73062">MLNAGLYILQIAVCLMLVIDFLYWKYSGVKDFWDKLLGLAFLNIAVGTPIIFTSLTRSVFEVSKLLNVRLALIWVAAIILLRAIIKQEKLHFSKTALNWPILAFVVVNLFSAFWSSNHYIAILGAYDRWEGLITELNYLLLIFFYINYVRDSRTIFWILGALIFGTIASSIYGVFQAMQLDFMRWSVDPTARVFACINNPVHFAPYVVMHIPLIIGVVFYFIRKYKLSFAGTARNTERLAVGGFAIQRQVLGWGLLLLGILAIFLIHLTGNYYSFGRATWIGFSLSITLCLALLLGRDQKAIGQDLLFVGYGCFLFNAGEVFKIWTLHVFLKYFLILALAVYLVYILYHVCTRQNWLKLLMYSVVVLYGGYMQFASVDLRAVCISAAVLILLGLWIYRNFPNNLERVFLLSVLTMLTAVVVLPSFSNLYYAQVIKNTLAKQGVKNLNDPQHASLILSEVGRLQAEKKISAQASNVFFRTQTYAEAFNKGTARTSMWKTGAQMWQDAPLVGQGPGMIKEMYPKYRREDYGRLEGGQHYTPDKLHNDYVNMLATRGALGFAVYYLWLLPVGFFIMLRQIWRKGFTPGNYILLGLFSGLFVYLGQVLFNFGVVATRVIFYEFFCLAICIALYNPFDEAETATCTA</sequence>
<feature type="transmembrane region" description="Helical" evidence="5">
    <location>
        <begin position="555"/>
        <end position="574"/>
    </location>
</feature>